<evidence type="ECO:0000313" key="2">
    <source>
        <dbReference type="Proteomes" id="UP000249163"/>
    </source>
</evidence>
<organism evidence="1 2">
    <name type="scientific">Paenibacillus odorifer</name>
    <dbReference type="NCBI Taxonomy" id="189426"/>
    <lineage>
        <taxon>Bacteria</taxon>
        <taxon>Bacillati</taxon>
        <taxon>Bacillota</taxon>
        <taxon>Bacilli</taxon>
        <taxon>Bacillales</taxon>
        <taxon>Paenibacillaceae</taxon>
        <taxon>Paenibacillus</taxon>
    </lineage>
</organism>
<reference evidence="1 2" key="1">
    <citation type="submission" date="2017-06" db="EMBL/GenBank/DDBJ databases">
        <title>Complete genome sequence of Paenibacillus odorifer CBA7130.</title>
        <authorList>
            <person name="Nam Y.-D."/>
            <person name="Kang J."/>
            <person name="Chung W.-H."/>
        </authorList>
    </citation>
    <scope>NUCLEOTIDE SEQUENCE [LARGE SCALE GENOMIC DNA]</scope>
    <source>
        <strain evidence="1 2">CBA7130</strain>
    </source>
</reference>
<evidence type="ECO:0000313" key="1">
    <source>
        <dbReference type="EMBL" id="AWV35425.1"/>
    </source>
</evidence>
<accession>A0AAD0KPA9</accession>
<dbReference type="Proteomes" id="UP000249163">
    <property type="component" value="Chromosome"/>
</dbReference>
<dbReference type="AlphaFoldDB" id="A0AAD0KPA9"/>
<gene>
    <name evidence="1" type="ORF">CD191_23820</name>
</gene>
<dbReference type="EMBL" id="CP021965">
    <property type="protein sequence ID" value="AWV35425.1"/>
    <property type="molecule type" value="Genomic_DNA"/>
</dbReference>
<proteinExistence type="predicted"/>
<protein>
    <submittedName>
        <fullName evidence="1">Uncharacterized protein</fullName>
    </submittedName>
</protein>
<name>A0AAD0KPA9_9BACL</name>
<sequence>MEVRVLSPVPTKSTQSSLDTISDELFCLFFYNSVHACAGKLLIHPSVVNKKLYLVVPRMINVRGYVNEIEAFLRKLHFEAISKHDTKQRLTK</sequence>